<proteinExistence type="predicted"/>
<comment type="caution">
    <text evidence="2">The sequence shown here is derived from an EMBL/GenBank/DDBJ whole genome shotgun (WGS) entry which is preliminary data.</text>
</comment>
<dbReference type="AlphaFoldDB" id="A0A2S5IU97"/>
<dbReference type="EMBL" id="PRKW01000006">
    <property type="protein sequence ID" value="PPB48120.1"/>
    <property type="molecule type" value="Genomic_DNA"/>
</dbReference>
<evidence type="ECO:0000313" key="2">
    <source>
        <dbReference type="EMBL" id="PPB48120.1"/>
    </source>
</evidence>
<feature type="region of interest" description="Disordered" evidence="1">
    <location>
        <begin position="20"/>
        <end position="60"/>
    </location>
</feature>
<name>A0A2S5IU97_9MICC</name>
<sequence>MPCCNADLIEFGLLEERIEARGPGSRTATPARPATAGSIRPTTRPFRSALPRASPVGDARSRGGCAVGLGHLDHDLVVLAGEDATDTAHRHEFRGHDEGTRPVQRRGLRLQLLEGGTLKMK</sequence>
<dbReference type="Proteomes" id="UP000239297">
    <property type="component" value="Unassembled WGS sequence"/>
</dbReference>
<reference evidence="2 3" key="1">
    <citation type="journal article" date="2014" name="Int. J. Syst. Evol. Microbiol.">
        <title>Arthrobacter pityocampae sp. nov., isolated from Thaumetopoea pityocampa (Lep., Thaumetopoeidae).</title>
        <authorList>
            <person name="Ince I.A."/>
            <person name="Demirbag Z."/>
            <person name="Kati H."/>
        </authorList>
    </citation>
    <scope>NUCLEOTIDE SEQUENCE [LARGE SCALE GENOMIC DNA]</scope>
    <source>
        <strain evidence="2 3">Tp2</strain>
    </source>
</reference>
<gene>
    <name evidence="2" type="ORF">C4K88_14135</name>
</gene>
<keyword evidence="3" id="KW-1185">Reference proteome</keyword>
<feature type="compositionally biased region" description="Low complexity" evidence="1">
    <location>
        <begin position="23"/>
        <end position="38"/>
    </location>
</feature>
<protein>
    <submittedName>
        <fullName evidence="2">Uncharacterized protein</fullName>
    </submittedName>
</protein>
<evidence type="ECO:0000256" key="1">
    <source>
        <dbReference type="SAM" id="MobiDB-lite"/>
    </source>
</evidence>
<accession>A0A2S5IU97</accession>
<organism evidence="2 3">
    <name type="scientific">Arthrobacter pityocampae</name>
    <dbReference type="NCBI Taxonomy" id="547334"/>
    <lineage>
        <taxon>Bacteria</taxon>
        <taxon>Bacillati</taxon>
        <taxon>Actinomycetota</taxon>
        <taxon>Actinomycetes</taxon>
        <taxon>Micrococcales</taxon>
        <taxon>Micrococcaceae</taxon>
        <taxon>Arthrobacter</taxon>
    </lineage>
</organism>
<evidence type="ECO:0000313" key="3">
    <source>
        <dbReference type="Proteomes" id="UP000239297"/>
    </source>
</evidence>